<name>A0ABP8E6A0_9MICO</name>
<reference evidence="2" key="1">
    <citation type="journal article" date="2019" name="Int. J. Syst. Evol. Microbiol.">
        <title>The Global Catalogue of Microorganisms (GCM) 10K type strain sequencing project: providing services to taxonomists for standard genome sequencing and annotation.</title>
        <authorList>
            <consortium name="The Broad Institute Genomics Platform"/>
            <consortium name="The Broad Institute Genome Sequencing Center for Infectious Disease"/>
            <person name="Wu L."/>
            <person name="Ma J."/>
        </authorList>
    </citation>
    <scope>NUCLEOTIDE SEQUENCE [LARGE SCALE GENOMIC DNA]</scope>
    <source>
        <strain evidence="2">JCM 17442</strain>
    </source>
</reference>
<gene>
    <name evidence="1" type="ORF">GCM10022256_33620</name>
</gene>
<accession>A0ABP8E6A0</accession>
<sequence length="182" mass="20633">MPQLDDLVGRAEAFKKEAHSLFGQFESAPSRVIQLDESYQTLSVLNLKQDELVRQALRCVEHGLYRAAHVMAWAGFMDFYEEILQSDGLVAVRTLRDKWDHCRDIEELREYRAESALLDLAQPLQIASKNEMKALHSMLNKRNQCAHPSSFAPDLNSTLGFLSEVLHYLKLLAGKVPVLPAP</sequence>
<dbReference type="Proteomes" id="UP001501594">
    <property type="component" value="Unassembled WGS sequence"/>
</dbReference>
<evidence type="ECO:0008006" key="3">
    <source>
        <dbReference type="Google" id="ProtNLM"/>
    </source>
</evidence>
<evidence type="ECO:0000313" key="2">
    <source>
        <dbReference type="Proteomes" id="UP001501594"/>
    </source>
</evidence>
<dbReference type="EMBL" id="BAABAU010000006">
    <property type="protein sequence ID" value="GAA4267750.1"/>
    <property type="molecule type" value="Genomic_DNA"/>
</dbReference>
<dbReference type="RefSeq" id="WP_344798352.1">
    <property type="nucleotide sequence ID" value="NZ_BAABAU010000006.1"/>
</dbReference>
<organism evidence="1 2">
    <name type="scientific">Frondihabitans peucedani</name>
    <dbReference type="NCBI Taxonomy" id="598626"/>
    <lineage>
        <taxon>Bacteria</taxon>
        <taxon>Bacillati</taxon>
        <taxon>Actinomycetota</taxon>
        <taxon>Actinomycetes</taxon>
        <taxon>Micrococcales</taxon>
        <taxon>Microbacteriaceae</taxon>
        <taxon>Frondihabitans</taxon>
    </lineage>
</organism>
<evidence type="ECO:0000313" key="1">
    <source>
        <dbReference type="EMBL" id="GAA4267750.1"/>
    </source>
</evidence>
<protein>
    <recommendedName>
        <fullName evidence="3">RiboL-PSP-HEPN domain-containing protein</fullName>
    </recommendedName>
</protein>
<comment type="caution">
    <text evidence="1">The sequence shown here is derived from an EMBL/GenBank/DDBJ whole genome shotgun (WGS) entry which is preliminary data.</text>
</comment>
<proteinExistence type="predicted"/>
<keyword evidence="2" id="KW-1185">Reference proteome</keyword>